<feature type="compositionally biased region" description="Pro residues" evidence="1">
    <location>
        <begin position="46"/>
        <end position="56"/>
    </location>
</feature>
<evidence type="ECO:0000313" key="4">
    <source>
        <dbReference type="Ensembl" id="ENSCVAP00000027253.1"/>
    </source>
</evidence>
<dbReference type="KEGG" id="cvg:107085914"/>
<feature type="compositionally biased region" description="Polar residues" evidence="1">
    <location>
        <begin position="242"/>
        <end position="255"/>
    </location>
</feature>
<feature type="signal peptide" evidence="3">
    <location>
        <begin position="1"/>
        <end position="32"/>
    </location>
</feature>
<dbReference type="GeneTree" id="ENSGT00440000037499"/>
<dbReference type="InterPro" id="IPR037645">
    <property type="entry name" value="KCT2"/>
</dbReference>
<dbReference type="Proteomes" id="UP000265020">
    <property type="component" value="Unassembled WGS sequence"/>
</dbReference>
<keyword evidence="2" id="KW-0472">Membrane</keyword>
<feature type="compositionally biased region" description="Basic and acidic residues" evidence="1">
    <location>
        <begin position="231"/>
        <end position="241"/>
    </location>
</feature>
<feature type="chain" id="PRO_5018539181" evidence="3">
    <location>
        <begin position="33"/>
        <end position="330"/>
    </location>
</feature>
<feature type="compositionally biased region" description="Basic and acidic residues" evidence="1">
    <location>
        <begin position="164"/>
        <end position="174"/>
    </location>
</feature>
<feature type="compositionally biased region" description="Acidic residues" evidence="1">
    <location>
        <begin position="212"/>
        <end position="221"/>
    </location>
</feature>
<evidence type="ECO:0000256" key="2">
    <source>
        <dbReference type="SAM" id="Phobius"/>
    </source>
</evidence>
<keyword evidence="5" id="KW-1185">Reference proteome</keyword>
<feature type="compositionally biased region" description="Polar residues" evidence="1">
    <location>
        <begin position="57"/>
        <end position="104"/>
    </location>
</feature>
<feature type="compositionally biased region" description="Low complexity" evidence="1">
    <location>
        <begin position="108"/>
        <end position="118"/>
    </location>
</feature>
<feature type="transmembrane region" description="Helical" evidence="2">
    <location>
        <begin position="263"/>
        <end position="281"/>
    </location>
</feature>
<protein>
    <submittedName>
        <fullName evidence="4">Chromosome 5 open reading frame 15</fullName>
    </submittedName>
</protein>
<dbReference type="RefSeq" id="XP_015232056.1">
    <property type="nucleotide sequence ID" value="XM_015376570.1"/>
</dbReference>
<keyword evidence="2" id="KW-1133">Transmembrane helix</keyword>
<keyword evidence="3" id="KW-0732">Signal</keyword>
<organism evidence="4 5">
    <name type="scientific">Cyprinodon variegatus</name>
    <name type="common">Sheepshead minnow</name>
    <dbReference type="NCBI Taxonomy" id="28743"/>
    <lineage>
        <taxon>Eukaryota</taxon>
        <taxon>Metazoa</taxon>
        <taxon>Chordata</taxon>
        <taxon>Craniata</taxon>
        <taxon>Vertebrata</taxon>
        <taxon>Euteleostomi</taxon>
        <taxon>Actinopterygii</taxon>
        <taxon>Neopterygii</taxon>
        <taxon>Teleostei</taxon>
        <taxon>Neoteleostei</taxon>
        <taxon>Acanthomorphata</taxon>
        <taxon>Ovalentaria</taxon>
        <taxon>Atherinomorphae</taxon>
        <taxon>Cyprinodontiformes</taxon>
        <taxon>Cyprinodontidae</taxon>
        <taxon>Cyprinodon</taxon>
    </lineage>
</organism>
<evidence type="ECO:0000256" key="1">
    <source>
        <dbReference type="SAM" id="MobiDB-lite"/>
    </source>
</evidence>
<dbReference type="GeneID" id="107085914"/>
<dbReference type="PANTHER" id="PTHR16502">
    <property type="entry name" value="KERATINOCYTE-ASSOCIATED TRANSMEMBRANE PROTEIN 2"/>
    <property type="match status" value="1"/>
</dbReference>
<dbReference type="OMA" id="QDSYNTE"/>
<dbReference type="Pfam" id="PF17818">
    <property type="entry name" value="KCT2"/>
    <property type="match status" value="1"/>
</dbReference>
<evidence type="ECO:0000256" key="3">
    <source>
        <dbReference type="SAM" id="SignalP"/>
    </source>
</evidence>
<evidence type="ECO:0000313" key="5">
    <source>
        <dbReference type="Proteomes" id="UP000265020"/>
    </source>
</evidence>
<feature type="compositionally biased region" description="Polar residues" evidence="1">
    <location>
        <begin position="144"/>
        <end position="159"/>
    </location>
</feature>
<accession>A0A3Q2E4T0</accession>
<reference evidence="4" key="2">
    <citation type="submission" date="2025-09" db="UniProtKB">
        <authorList>
            <consortium name="Ensembl"/>
        </authorList>
    </citation>
    <scope>IDENTIFICATION</scope>
</reference>
<dbReference type="STRING" id="28743.ENSCVAP00000027253"/>
<proteinExistence type="predicted"/>
<dbReference type="PANTHER" id="PTHR16502:SF0">
    <property type="entry name" value="KERATINOCYTE-ASSOCIATED TRANSMEMBRANE PROTEIN 2"/>
    <property type="match status" value="1"/>
</dbReference>
<dbReference type="OrthoDB" id="5846619at2759"/>
<dbReference type="AlphaFoldDB" id="A0A3Q2E4T0"/>
<feature type="region of interest" description="Disordered" evidence="1">
    <location>
        <begin position="34"/>
        <end position="255"/>
    </location>
</feature>
<keyword evidence="2" id="KW-0812">Transmembrane</keyword>
<name>A0A3Q2E4T0_CYPVA</name>
<feature type="compositionally biased region" description="Polar residues" evidence="1">
    <location>
        <begin position="127"/>
        <end position="136"/>
    </location>
</feature>
<reference evidence="4" key="1">
    <citation type="submission" date="2025-08" db="UniProtKB">
        <authorList>
            <consortium name="Ensembl"/>
        </authorList>
    </citation>
    <scope>IDENTIFICATION</scope>
</reference>
<sequence>MATHGHQRQRRGNIYTLCLVIFLQLSFKACLSAPTPTKSVPEDPKGPPVQGNPPASPTQMSVTSSSNHSDPSITTNNLPRSNATNPIPQNDSKTTTIQKTTQPDGKNVTTKSSSVSSTLGSIDKVSDTTNPVQNASLGPDATATKPTTQPPSKASTTVKAATPETEKPENDIKDATTNPTTVESIDALLPTDDKESENTNNLDDTNDKYYDDNDDDDDSEDYIQSTNDGIFELKDNKDQSKMKQPSQIYEPNSNDSENQDSNFFFHLVILVLLVAIVYITYHNKRKIFLLVQSRRWKEGLCSRNNVEYRRLDQNVNEAMPSLKMTKDYIF</sequence>
<dbReference type="Ensembl" id="ENSCVAT00000018113.1">
    <property type="protein sequence ID" value="ENSCVAP00000027253.1"/>
    <property type="gene ID" value="ENSCVAG00000013434.1"/>
</dbReference>